<dbReference type="PANTHER" id="PTHR30093:SF2">
    <property type="entry name" value="TYPE II SECRETION SYSTEM PROTEIN H"/>
    <property type="match status" value="1"/>
</dbReference>
<evidence type="ECO:0000313" key="4">
    <source>
        <dbReference type="Proteomes" id="UP001158067"/>
    </source>
</evidence>
<proteinExistence type="predicted"/>
<gene>
    <name evidence="3" type="ORF">SAMN06265222_101321</name>
</gene>
<dbReference type="Pfam" id="PF07963">
    <property type="entry name" value="N_methyl"/>
    <property type="match status" value="1"/>
</dbReference>
<keyword evidence="1" id="KW-1133">Transmembrane helix</keyword>
<dbReference type="PANTHER" id="PTHR30093">
    <property type="entry name" value="GENERAL SECRETION PATHWAY PROTEIN G"/>
    <property type="match status" value="1"/>
</dbReference>
<dbReference type="NCBIfam" id="TIGR02532">
    <property type="entry name" value="IV_pilin_GFxxxE"/>
    <property type="match status" value="1"/>
</dbReference>
<organism evidence="3 4">
    <name type="scientific">Neorhodopirellula lusitana</name>
    <dbReference type="NCBI Taxonomy" id="445327"/>
    <lineage>
        <taxon>Bacteria</taxon>
        <taxon>Pseudomonadati</taxon>
        <taxon>Planctomycetota</taxon>
        <taxon>Planctomycetia</taxon>
        <taxon>Pirellulales</taxon>
        <taxon>Pirellulaceae</taxon>
        <taxon>Neorhodopirellula</taxon>
    </lineage>
</organism>
<sequence>MSFIQIQSLRQTLLRRDLKQEKQGFTLVELLVTIAIIAILIGLLLPAVQSAREAARRMQCSNRMKQLGLGIANYHSAFGRLPRSWWLDVPPKAFNGKVWGITILPFIEQQALFEQYDHNRLPVNELSPANVTLVQSGLNDFVCPSSPGNTDSRRYDFSAASVGLPLTASQLAPCDYSPTSGVLGEYADLAFGKDFPSDGREGAMLSLTPFDSGSPNNLVCAYKSILDGLSNTFLLGERTGGPDIYSGRRLDPISTGLLAEVNGGGWGDLVGGDHWLQGSDPAGLKWVGGMKPTGGSCAINCTNARTYGYYSFHSGGCFFLVADGAVTFYTETVDAKVLASHITRRNHEVIEE</sequence>
<evidence type="ECO:0000256" key="1">
    <source>
        <dbReference type="SAM" id="Phobius"/>
    </source>
</evidence>
<evidence type="ECO:0000313" key="3">
    <source>
        <dbReference type="EMBL" id="SMP39521.1"/>
    </source>
</evidence>
<name>A0ABY1PP57_9BACT</name>
<feature type="domain" description="DUF1559" evidence="2">
    <location>
        <begin position="49"/>
        <end position="335"/>
    </location>
</feature>
<evidence type="ECO:0000259" key="2">
    <source>
        <dbReference type="Pfam" id="PF07596"/>
    </source>
</evidence>
<keyword evidence="1" id="KW-0812">Transmembrane</keyword>
<dbReference type="EMBL" id="FXUG01000001">
    <property type="protein sequence ID" value="SMP39521.1"/>
    <property type="molecule type" value="Genomic_DNA"/>
</dbReference>
<dbReference type="SUPFAM" id="SSF54523">
    <property type="entry name" value="Pili subunits"/>
    <property type="match status" value="1"/>
</dbReference>
<feature type="transmembrane region" description="Helical" evidence="1">
    <location>
        <begin position="25"/>
        <end position="48"/>
    </location>
</feature>
<keyword evidence="4" id="KW-1185">Reference proteome</keyword>
<dbReference type="PROSITE" id="PS00409">
    <property type="entry name" value="PROKAR_NTER_METHYL"/>
    <property type="match status" value="1"/>
</dbReference>
<accession>A0ABY1PP57</accession>
<dbReference type="Proteomes" id="UP001158067">
    <property type="component" value="Unassembled WGS sequence"/>
</dbReference>
<dbReference type="RefSeq" id="WP_283430565.1">
    <property type="nucleotide sequence ID" value="NZ_FXUG01000001.1"/>
</dbReference>
<dbReference type="InterPro" id="IPR012902">
    <property type="entry name" value="N_methyl_site"/>
</dbReference>
<reference evidence="3 4" key="1">
    <citation type="submission" date="2017-05" db="EMBL/GenBank/DDBJ databases">
        <authorList>
            <person name="Varghese N."/>
            <person name="Submissions S."/>
        </authorList>
    </citation>
    <scope>NUCLEOTIDE SEQUENCE [LARGE SCALE GENOMIC DNA]</scope>
    <source>
        <strain evidence="3 4">DSM 25457</strain>
    </source>
</reference>
<protein>
    <submittedName>
        <fullName evidence="3">Prepilin-type N-terminal cleavage/methylation domain-containing protein</fullName>
    </submittedName>
</protein>
<keyword evidence="1" id="KW-0472">Membrane</keyword>
<comment type="caution">
    <text evidence="3">The sequence shown here is derived from an EMBL/GenBank/DDBJ whole genome shotgun (WGS) entry which is preliminary data.</text>
</comment>
<dbReference type="Pfam" id="PF07596">
    <property type="entry name" value="SBP_bac_10"/>
    <property type="match status" value="1"/>
</dbReference>
<dbReference type="InterPro" id="IPR045584">
    <property type="entry name" value="Pilin-like"/>
</dbReference>
<dbReference type="Gene3D" id="3.30.700.10">
    <property type="entry name" value="Glycoprotein, Type 4 Pilin"/>
    <property type="match status" value="1"/>
</dbReference>
<dbReference type="InterPro" id="IPR011453">
    <property type="entry name" value="DUF1559"/>
</dbReference>